<evidence type="ECO:0000256" key="3">
    <source>
        <dbReference type="ARBA" id="ARBA00023274"/>
    </source>
</evidence>
<dbReference type="GO" id="GO:0005840">
    <property type="term" value="C:ribosome"/>
    <property type="evidence" value="ECO:0007669"/>
    <property type="project" value="UniProtKB-KW"/>
</dbReference>
<dbReference type="SUPFAM" id="SSF54189">
    <property type="entry name" value="Ribosomal proteins S24e, L23 and L15e"/>
    <property type="match status" value="1"/>
</dbReference>
<dbReference type="InterPro" id="IPR013025">
    <property type="entry name" value="Ribosomal_uL23-like"/>
</dbReference>
<protein>
    <recommendedName>
        <fullName evidence="4">50S ribosomal protein L23</fullName>
    </recommendedName>
</protein>
<evidence type="ECO:0000256" key="2">
    <source>
        <dbReference type="ARBA" id="ARBA00022980"/>
    </source>
</evidence>
<dbReference type="Gene3D" id="3.30.70.330">
    <property type="match status" value="1"/>
</dbReference>
<evidence type="ECO:0000313" key="5">
    <source>
        <dbReference type="EMBL" id="GAM76783.1"/>
    </source>
</evidence>
<dbReference type="GO" id="GO:0006412">
    <property type="term" value="P:translation"/>
    <property type="evidence" value="ECO:0007669"/>
    <property type="project" value="InterPro"/>
</dbReference>
<dbReference type="Pfam" id="PF00276">
    <property type="entry name" value="Ribosomal_L23"/>
    <property type="match status" value="1"/>
</dbReference>
<evidence type="ECO:0000256" key="1">
    <source>
        <dbReference type="ARBA" id="ARBA00006700"/>
    </source>
</evidence>
<dbReference type="InterPro" id="IPR012677">
    <property type="entry name" value="Nucleotide-bd_a/b_plait_sf"/>
</dbReference>
<dbReference type="AlphaFoldDB" id="A0A0B8QP32"/>
<proteinExistence type="inferred from homology"/>
<dbReference type="Proteomes" id="UP000031666">
    <property type="component" value="Unassembled WGS sequence"/>
</dbReference>
<evidence type="ECO:0000313" key="6">
    <source>
        <dbReference type="Proteomes" id="UP000031666"/>
    </source>
</evidence>
<dbReference type="GO" id="GO:1990904">
    <property type="term" value="C:ribonucleoprotein complex"/>
    <property type="evidence" value="ECO:0007669"/>
    <property type="project" value="UniProtKB-KW"/>
</dbReference>
<dbReference type="EMBL" id="BBSC01000007">
    <property type="protein sequence ID" value="GAM76783.1"/>
    <property type="molecule type" value="Genomic_DNA"/>
</dbReference>
<reference evidence="5 6" key="2">
    <citation type="submission" date="2015-01" db="EMBL/GenBank/DDBJ databases">
        <authorList>
            <consortium name="NBRP consortium"/>
            <person name="Sawabe T."/>
            <person name="Meirelles P."/>
            <person name="Feng G."/>
            <person name="Sayaka M."/>
            <person name="Hattori M."/>
            <person name="Ohkuma M."/>
        </authorList>
    </citation>
    <scope>NUCLEOTIDE SEQUENCE [LARGE SCALE GENOMIC DNA]</scope>
    <source>
        <strain evidence="6">JCM 19241</strain>
    </source>
</reference>
<evidence type="ECO:0000256" key="4">
    <source>
        <dbReference type="ARBA" id="ARBA00035481"/>
    </source>
</evidence>
<comment type="caution">
    <text evidence="5">The sequence shown here is derived from an EMBL/GenBank/DDBJ whole genome shotgun (WGS) entry which is preliminary data.</text>
</comment>
<keyword evidence="3" id="KW-0687">Ribonucleoprotein</keyword>
<dbReference type="InterPro" id="IPR012678">
    <property type="entry name" value="Ribosomal_uL23/eL15/eS24_sf"/>
</dbReference>
<accession>A0A0B8QP32</accession>
<dbReference type="STRING" id="1481914.JCM19241_5679"/>
<name>A0A0B8QP32_9VIBR</name>
<dbReference type="GO" id="GO:0003735">
    <property type="term" value="F:structural constituent of ribosome"/>
    <property type="evidence" value="ECO:0007669"/>
    <property type="project" value="InterPro"/>
</dbReference>
<keyword evidence="2 5" id="KW-0689">Ribosomal protein</keyword>
<sequence length="51" mass="5728">MITEERLLKVLRAPHISEKATMAAEKANTIVFKVAKDATKRENQSSCRKAI</sequence>
<comment type="similarity">
    <text evidence="1">Belongs to the universal ribosomal protein uL23 family.</text>
</comment>
<gene>
    <name evidence="5" type="ORF">JCM19241_5679</name>
</gene>
<reference evidence="5 6" key="1">
    <citation type="submission" date="2015-01" db="EMBL/GenBank/DDBJ databases">
        <title>Vibrio sp. C94 JCM 19241 whole genome shotgun sequence.</title>
        <authorList>
            <person name="Sawabe T."/>
            <person name="Meirelles P."/>
            <person name="Feng G."/>
            <person name="Sayaka M."/>
            <person name="Hattori M."/>
            <person name="Ohkuma M."/>
        </authorList>
    </citation>
    <scope>NUCLEOTIDE SEQUENCE [LARGE SCALE GENOMIC DNA]</scope>
    <source>
        <strain evidence="6">JCM 19241</strain>
    </source>
</reference>
<organism evidence="5 6">
    <name type="scientific">Vibrio ishigakensis</name>
    <dbReference type="NCBI Taxonomy" id="1481914"/>
    <lineage>
        <taxon>Bacteria</taxon>
        <taxon>Pseudomonadati</taxon>
        <taxon>Pseudomonadota</taxon>
        <taxon>Gammaproteobacteria</taxon>
        <taxon>Vibrionales</taxon>
        <taxon>Vibrionaceae</taxon>
        <taxon>Vibrio</taxon>
    </lineage>
</organism>